<dbReference type="Pfam" id="PF07686">
    <property type="entry name" value="V-set"/>
    <property type="match status" value="1"/>
</dbReference>
<dbReference type="Ensembl" id="ENSCCRT00010021569.1">
    <property type="protein sequence ID" value="ENSCCRP00010019685.1"/>
    <property type="gene ID" value="ENSCCRG00010008537.1"/>
</dbReference>
<evidence type="ECO:0000313" key="2">
    <source>
        <dbReference type="Ensembl" id="ENSCCRP00010019685.1"/>
    </source>
</evidence>
<feature type="domain" description="Ig-like" evidence="1">
    <location>
        <begin position="10"/>
        <end position="124"/>
    </location>
</feature>
<dbReference type="PROSITE" id="PS50835">
    <property type="entry name" value="IG_LIKE"/>
    <property type="match status" value="1"/>
</dbReference>
<dbReference type="InterPro" id="IPR013783">
    <property type="entry name" value="Ig-like_fold"/>
</dbReference>
<reference evidence="2" key="1">
    <citation type="submission" date="2025-08" db="UniProtKB">
        <authorList>
            <consortium name="Ensembl"/>
        </authorList>
    </citation>
    <scope>IDENTIFICATION</scope>
</reference>
<dbReference type="SMART" id="SM00406">
    <property type="entry name" value="IGv"/>
    <property type="match status" value="1"/>
</dbReference>
<dbReference type="InterPro" id="IPR007110">
    <property type="entry name" value="Ig-like_dom"/>
</dbReference>
<keyword evidence="3" id="KW-1185">Reference proteome</keyword>
<organism evidence="2 3">
    <name type="scientific">Cyprinus carpio</name>
    <name type="common">Common carp</name>
    <dbReference type="NCBI Taxonomy" id="7962"/>
    <lineage>
        <taxon>Eukaryota</taxon>
        <taxon>Metazoa</taxon>
        <taxon>Chordata</taxon>
        <taxon>Craniata</taxon>
        <taxon>Vertebrata</taxon>
        <taxon>Euteleostomi</taxon>
        <taxon>Actinopterygii</taxon>
        <taxon>Neopterygii</taxon>
        <taxon>Teleostei</taxon>
        <taxon>Ostariophysi</taxon>
        <taxon>Cypriniformes</taxon>
        <taxon>Cyprinidae</taxon>
        <taxon>Cyprininae</taxon>
        <taxon>Cyprinus</taxon>
    </lineage>
</organism>
<dbReference type="SMART" id="SM00409">
    <property type="entry name" value="IG"/>
    <property type="match status" value="1"/>
</dbReference>
<accession>A0A8C1IM83</accession>
<evidence type="ECO:0000259" key="1">
    <source>
        <dbReference type="PROSITE" id="PS50835"/>
    </source>
</evidence>
<protein>
    <recommendedName>
        <fullName evidence="1">Ig-like domain-containing protein</fullName>
    </recommendedName>
</protein>
<dbReference type="InterPro" id="IPR050150">
    <property type="entry name" value="IgV_Light_Chain"/>
</dbReference>
<dbReference type="InterPro" id="IPR036179">
    <property type="entry name" value="Ig-like_dom_sf"/>
</dbReference>
<dbReference type="Proteomes" id="UP000694427">
    <property type="component" value="Unplaced"/>
</dbReference>
<sequence>MAHDVIGRVPESIKGHLLITGITVTQPEVLTVSEGRDVTIVCKTDAGIDSWGLACWYLQKPGEAPKLLIYYTSSRQSGTPSRFSGSKSSKRDFTLTISGVQTEDAGHYYCQNVHSVSGGYVFTQ</sequence>
<name>A0A8C1IM83_CYPCA</name>
<dbReference type="PANTHER" id="PTHR23267">
    <property type="entry name" value="IMMUNOGLOBULIN LIGHT CHAIN"/>
    <property type="match status" value="1"/>
</dbReference>
<dbReference type="Gene3D" id="2.60.40.10">
    <property type="entry name" value="Immunoglobulins"/>
    <property type="match status" value="1"/>
</dbReference>
<dbReference type="AlphaFoldDB" id="A0A8C1IM83"/>
<evidence type="ECO:0000313" key="3">
    <source>
        <dbReference type="Proteomes" id="UP000694427"/>
    </source>
</evidence>
<proteinExistence type="predicted"/>
<reference evidence="2" key="2">
    <citation type="submission" date="2025-09" db="UniProtKB">
        <authorList>
            <consortium name="Ensembl"/>
        </authorList>
    </citation>
    <scope>IDENTIFICATION</scope>
</reference>
<dbReference type="SUPFAM" id="SSF48726">
    <property type="entry name" value="Immunoglobulin"/>
    <property type="match status" value="1"/>
</dbReference>
<dbReference type="InterPro" id="IPR013106">
    <property type="entry name" value="Ig_V-set"/>
</dbReference>
<dbReference type="InterPro" id="IPR003599">
    <property type="entry name" value="Ig_sub"/>
</dbReference>